<evidence type="ECO:0000313" key="1">
    <source>
        <dbReference type="EMBL" id="MCF6137308.1"/>
    </source>
</evidence>
<evidence type="ECO:0008006" key="3">
    <source>
        <dbReference type="Google" id="ProtNLM"/>
    </source>
</evidence>
<protein>
    <recommendedName>
        <fullName evidence="3">DUF2642 domain-containing protein</fullName>
    </recommendedName>
</protein>
<comment type="caution">
    <text evidence="1">The sequence shown here is derived from an EMBL/GenBank/DDBJ whole genome shotgun (WGS) entry which is preliminary data.</text>
</comment>
<dbReference type="Proteomes" id="UP001649381">
    <property type="component" value="Unassembled WGS sequence"/>
</dbReference>
<gene>
    <name evidence="1" type="ORF">L2716_06150</name>
</gene>
<accession>A0ABS9GWZ5</accession>
<proteinExistence type="predicted"/>
<name>A0ABS9GWZ5_9BACL</name>
<sequence length="46" mass="5387">MKKLPVEGRVIRMTEDRIVTVQGQQIITYNRAYYEIVTPTFQNQSA</sequence>
<keyword evidence="2" id="KW-1185">Reference proteome</keyword>
<reference evidence="1 2" key="1">
    <citation type="submission" date="2022-01" db="EMBL/GenBank/DDBJ databases">
        <title>Alkalihalobacillus sp. EGI L200015, a novel bacterium isolated from a salt lake sediment.</title>
        <authorList>
            <person name="Gao L."/>
            <person name="Fang B.-Z."/>
            <person name="Li W.-J."/>
        </authorList>
    </citation>
    <scope>NUCLEOTIDE SEQUENCE [LARGE SCALE GENOMIC DNA]</scope>
    <source>
        <strain evidence="1 2">KCTC 12718</strain>
    </source>
</reference>
<dbReference type="RefSeq" id="WP_236332796.1">
    <property type="nucleotide sequence ID" value="NZ_JAKIJS010000001.1"/>
</dbReference>
<dbReference type="EMBL" id="JAKIJS010000001">
    <property type="protein sequence ID" value="MCF6137308.1"/>
    <property type="molecule type" value="Genomic_DNA"/>
</dbReference>
<organism evidence="1 2">
    <name type="scientific">Pseudalkalibacillus berkeleyi</name>
    <dbReference type="NCBI Taxonomy" id="1069813"/>
    <lineage>
        <taxon>Bacteria</taxon>
        <taxon>Bacillati</taxon>
        <taxon>Bacillota</taxon>
        <taxon>Bacilli</taxon>
        <taxon>Bacillales</taxon>
        <taxon>Fictibacillaceae</taxon>
        <taxon>Pseudalkalibacillus</taxon>
    </lineage>
</organism>
<evidence type="ECO:0000313" key="2">
    <source>
        <dbReference type="Proteomes" id="UP001649381"/>
    </source>
</evidence>